<sequence>MPYLLWEVWTDEEGFEEFTLVSEASDKRIADCFPALKRTLSIYASSSFEARRIYGRMSVDEEWVPPDGIEDQIVTDADAAHQADYLARRDVG</sequence>
<organism evidence="1 2">
    <name type="scientific">Sphingomonas crocodyli</name>
    <dbReference type="NCBI Taxonomy" id="1979270"/>
    <lineage>
        <taxon>Bacteria</taxon>
        <taxon>Pseudomonadati</taxon>
        <taxon>Pseudomonadota</taxon>
        <taxon>Alphaproteobacteria</taxon>
        <taxon>Sphingomonadales</taxon>
        <taxon>Sphingomonadaceae</taxon>
        <taxon>Sphingomonas</taxon>
    </lineage>
</organism>
<reference evidence="1 2" key="1">
    <citation type="submission" date="2019-01" db="EMBL/GenBank/DDBJ databases">
        <authorList>
            <person name="Chen W.-M."/>
        </authorList>
    </citation>
    <scope>NUCLEOTIDE SEQUENCE [LARGE SCALE GENOMIC DNA]</scope>
    <source>
        <strain evidence="1 2">CCP-7</strain>
    </source>
</reference>
<keyword evidence="2" id="KW-1185">Reference proteome</keyword>
<protein>
    <submittedName>
        <fullName evidence="1">Uncharacterized protein</fullName>
    </submittedName>
</protein>
<evidence type="ECO:0000313" key="2">
    <source>
        <dbReference type="Proteomes" id="UP000282971"/>
    </source>
</evidence>
<accession>A0A437M7N3</accession>
<comment type="caution">
    <text evidence="1">The sequence shown here is derived from an EMBL/GenBank/DDBJ whole genome shotgun (WGS) entry which is preliminary data.</text>
</comment>
<dbReference type="RefSeq" id="WP_127742424.1">
    <property type="nucleotide sequence ID" value="NZ_SACN01000001.1"/>
</dbReference>
<dbReference type="Proteomes" id="UP000282971">
    <property type="component" value="Unassembled WGS sequence"/>
</dbReference>
<evidence type="ECO:0000313" key="1">
    <source>
        <dbReference type="EMBL" id="RVT93623.1"/>
    </source>
</evidence>
<dbReference type="EMBL" id="SACN01000001">
    <property type="protein sequence ID" value="RVT93623.1"/>
    <property type="molecule type" value="Genomic_DNA"/>
</dbReference>
<gene>
    <name evidence="1" type="ORF">EOD43_07075</name>
</gene>
<proteinExistence type="predicted"/>
<name>A0A437M7N3_9SPHN</name>
<dbReference type="AlphaFoldDB" id="A0A437M7N3"/>